<feature type="compositionally biased region" description="Basic and acidic residues" evidence="7">
    <location>
        <begin position="492"/>
        <end position="506"/>
    </location>
</feature>
<evidence type="ECO:0000256" key="2">
    <source>
        <dbReference type="ARBA" id="ARBA00007365"/>
    </source>
</evidence>
<evidence type="ECO:0000256" key="3">
    <source>
        <dbReference type="ARBA" id="ARBA00023242"/>
    </source>
</evidence>
<dbReference type="Proteomes" id="UP000504631">
    <property type="component" value="Unplaced"/>
</dbReference>
<dbReference type="PROSITE" id="PS50072">
    <property type="entry name" value="CSA_PPIASE_2"/>
    <property type="match status" value="1"/>
</dbReference>
<keyword evidence="3" id="KW-0539">Nucleus</keyword>
<dbReference type="GO" id="GO:0006457">
    <property type="term" value="P:protein folding"/>
    <property type="evidence" value="ECO:0007669"/>
    <property type="project" value="InterPro"/>
</dbReference>
<dbReference type="InterPro" id="IPR002130">
    <property type="entry name" value="Cyclophilin-type_PPIase_dom"/>
</dbReference>
<feature type="region of interest" description="Disordered" evidence="7">
    <location>
        <begin position="484"/>
        <end position="506"/>
    </location>
</feature>
<proteinExistence type="inferred from homology"/>
<dbReference type="GO" id="GO:0005634">
    <property type="term" value="C:nucleus"/>
    <property type="evidence" value="ECO:0007669"/>
    <property type="project" value="UniProtKB-SubCell"/>
</dbReference>
<name>A0A6J3KRE8_9HYME</name>
<dbReference type="PROSITE" id="PS00170">
    <property type="entry name" value="CSA_PPIASE_1"/>
    <property type="match status" value="1"/>
</dbReference>
<reference evidence="11" key="1">
    <citation type="submission" date="2025-08" db="UniProtKB">
        <authorList>
            <consortium name="RefSeq"/>
        </authorList>
    </citation>
    <scope>IDENTIFICATION</scope>
    <source>
        <tissue evidence="11">Muscle</tissue>
    </source>
</reference>
<feature type="transmembrane region" description="Helical" evidence="8">
    <location>
        <begin position="1112"/>
        <end position="1129"/>
    </location>
</feature>
<dbReference type="GeneID" id="117236634"/>
<feature type="region of interest" description="Disordered" evidence="7">
    <location>
        <begin position="419"/>
        <end position="442"/>
    </location>
</feature>
<dbReference type="Pfam" id="PF00160">
    <property type="entry name" value="Pro_isomerase"/>
    <property type="match status" value="1"/>
</dbReference>
<comment type="subunit">
    <text evidence="6">Part of the activated spliceosome B/catalytic step 1 spliceosome, one of the forms of the spliceosome which has a well-formed active site but still cannot catalyze the branching reaction and is composed at least of 52 proteins, the U2, U5 and U6 snRNAs and the pre-mRNA. Recruited during early steps of activated spliceosome B maturation, it is probably one of the first proteins released from this complex as he matures to the spliceosome C complex. Component of the minor spliceosome, which splices U12-type introns.</text>
</comment>
<dbReference type="RefSeq" id="XP_033355657.1">
    <property type="nucleotide sequence ID" value="XM_033499766.1"/>
</dbReference>
<dbReference type="GO" id="GO:0003755">
    <property type="term" value="F:peptidyl-prolyl cis-trans isomerase activity"/>
    <property type="evidence" value="ECO:0007669"/>
    <property type="project" value="InterPro"/>
</dbReference>
<accession>A0A6J3KRE8</accession>
<dbReference type="PANTHER" id="PTHR39077:SF1">
    <property type="entry name" value="E3 UBIQUITIN-PROTEIN LIGASE APD1-4 MIDDLE DOMAIN-CONTAINING PROTEIN"/>
    <property type="match status" value="1"/>
</dbReference>
<comment type="similarity">
    <text evidence="2">Belongs to the cyclophilin-type PPIase family.</text>
</comment>
<dbReference type="InterPro" id="IPR032008">
    <property type="entry name" value="APD1-4_N"/>
</dbReference>
<evidence type="ECO:0000259" key="9">
    <source>
        <dbReference type="PROSITE" id="PS50072"/>
    </source>
</evidence>
<feature type="region of interest" description="Disordered" evidence="7">
    <location>
        <begin position="349"/>
        <end position="369"/>
    </location>
</feature>
<evidence type="ECO:0000256" key="1">
    <source>
        <dbReference type="ARBA" id="ARBA00004123"/>
    </source>
</evidence>
<evidence type="ECO:0000256" key="5">
    <source>
        <dbReference type="ARBA" id="ARBA00042090"/>
    </source>
</evidence>
<feature type="compositionally biased region" description="Basic and acidic residues" evidence="7">
    <location>
        <begin position="288"/>
        <end position="307"/>
    </location>
</feature>
<dbReference type="PANTHER" id="PTHR39077">
    <property type="entry name" value="DUF4793 DOMAIN-CONTAINING PROTEIN"/>
    <property type="match status" value="1"/>
</dbReference>
<dbReference type="InterPro" id="IPR020892">
    <property type="entry name" value="Cyclophilin-type_PPIase_CS"/>
</dbReference>
<keyword evidence="8" id="KW-1133">Transmembrane helix</keyword>
<feature type="region of interest" description="Disordered" evidence="7">
    <location>
        <begin position="248"/>
        <end position="270"/>
    </location>
</feature>
<keyword evidence="8" id="KW-0472">Membrane</keyword>
<dbReference type="InterPro" id="IPR029000">
    <property type="entry name" value="Cyclophilin-like_dom_sf"/>
</dbReference>
<dbReference type="Pfam" id="PF16040">
    <property type="entry name" value="APD1-4_N"/>
    <property type="match status" value="1"/>
</dbReference>
<dbReference type="AlphaFoldDB" id="A0A6J3KRE8"/>
<evidence type="ECO:0000313" key="10">
    <source>
        <dbReference type="Proteomes" id="UP000504631"/>
    </source>
</evidence>
<keyword evidence="8" id="KW-0812">Transmembrane</keyword>
<dbReference type="FunFam" id="2.40.100.10:FF:000007">
    <property type="entry name" value="Peptidyl-prolyl cis-trans isomerase CWC27 homolog"/>
    <property type="match status" value="1"/>
</dbReference>
<comment type="subcellular location">
    <subcellularLocation>
        <location evidence="1">Nucleus</location>
    </subcellularLocation>
</comment>
<evidence type="ECO:0000256" key="4">
    <source>
        <dbReference type="ARBA" id="ARBA00040027"/>
    </source>
</evidence>
<dbReference type="InterPro" id="IPR032010">
    <property type="entry name" value="APD1-4_M"/>
</dbReference>
<dbReference type="Gene3D" id="2.40.100.10">
    <property type="entry name" value="Cyclophilin-like"/>
    <property type="match status" value="1"/>
</dbReference>
<dbReference type="KEGG" id="bvk:117236634"/>
<feature type="compositionally biased region" description="Basic and acidic residues" evidence="7">
    <location>
        <begin position="421"/>
        <end position="436"/>
    </location>
</feature>
<organism evidence="10 11">
    <name type="scientific">Bombus vosnesenskii</name>
    <dbReference type="NCBI Taxonomy" id="207650"/>
    <lineage>
        <taxon>Eukaryota</taxon>
        <taxon>Metazoa</taxon>
        <taxon>Ecdysozoa</taxon>
        <taxon>Arthropoda</taxon>
        <taxon>Hexapoda</taxon>
        <taxon>Insecta</taxon>
        <taxon>Pterygota</taxon>
        <taxon>Neoptera</taxon>
        <taxon>Endopterygota</taxon>
        <taxon>Hymenoptera</taxon>
        <taxon>Apocrita</taxon>
        <taxon>Aculeata</taxon>
        <taxon>Apoidea</taxon>
        <taxon>Anthophila</taxon>
        <taxon>Apidae</taxon>
        <taxon>Bombus</taxon>
        <taxon>Pyrobombus</taxon>
    </lineage>
</organism>
<dbReference type="CDD" id="cd22288">
    <property type="entry name" value="CWC27_CTD"/>
    <property type="match status" value="1"/>
</dbReference>
<evidence type="ECO:0000256" key="6">
    <source>
        <dbReference type="ARBA" id="ARBA00046368"/>
    </source>
</evidence>
<feature type="domain" description="PPIase cyclophilin-type" evidence="9">
    <location>
        <begin position="19"/>
        <end position="166"/>
    </location>
</feature>
<dbReference type="SUPFAM" id="SSF50891">
    <property type="entry name" value="Cyclophilin-like"/>
    <property type="match status" value="1"/>
</dbReference>
<dbReference type="CDD" id="cd01925">
    <property type="entry name" value="cyclophilin_CeCYP16-like"/>
    <property type="match status" value="1"/>
</dbReference>
<evidence type="ECO:0000256" key="7">
    <source>
        <dbReference type="SAM" id="MobiDB-lite"/>
    </source>
</evidence>
<feature type="compositionally biased region" description="Basic and acidic residues" evidence="7">
    <location>
        <begin position="255"/>
        <end position="270"/>
    </location>
</feature>
<evidence type="ECO:0000256" key="8">
    <source>
        <dbReference type="SAM" id="Phobius"/>
    </source>
</evidence>
<sequence>MSNIYIQEPPTKGKVMMKTTVGDIDLELWAKETPKACRNFIQLCMEGYYDNTIFHRIIKGFIAQGGDPTGTGEGGESIYGQPFKDEFHTRLRFCRRGLIAMANAGKDDNGSQFFFTLGSTPELQNKHTIFGKVTGETIFNMLKLEEALVDEDDRPLYPPKIIKTQILKNPFPDIVPRIVSKKNEEINDSLKTKRTGVKNFNLLSFGEEAEEDEEESVILNKQFSSKGKSAHDHLTDPKLSAQPAIELAGPPNKKIKNDHSSDWESDVEEKTQEELEVIKKEKEAMKERIKNKLRDTKKNSKTENYKVDDDENDKEIKEDKYYLGKDRDEERKRKAEEIRKQIRDFKRDVQNEKKAKEADQKLRQDQVEKEVKKTEIMKEYIETQEKYKEAKSKLPKKGKSREDFTMELLNKFKSKLQTAKETIRERSLSPLKKEDNKEDDFDPADESWMIHALHCEEKAPVLAKDASTKDDDWFEIYDPRNPLNKRRRGERSHKSNDDKKFVEDGARPRDWQPRRSQYKVPLRLFRLCLLGMFLPAVLVAGPIYLRYRVYCEQLYPLTVSDQRLIDAKVSTTWCQSQVIKVNTTFNAYLMNDEPKMENEFLPVSMTRHLILEDDMKEYWGFYLLRGSSVTVSTCVRWPGASLTMIRGHKHLHECAFIGDDSSEELEELLEVAKETGFLTVNGSLESESPSNEPEKMKRVQQGIQFHHKDHANALNSSKHTMNTITHHYNSHELDAKAMKVILTELFAKTLDTKKKQKENPHHHYEGTFVETDNIEKPPTQYPHDDSQKTRNKQMENMFMKTFEEVLMKKNVVSVMNDTRELIEKHRKLRRGNLLQSQTSKEKTTVNPGEKIEKAEASSAEVLRDVLEKVNSLGYRGKKILKKLMVEIEKKGAEGEALWQAVNKTMNDQTLSDAEKRRRRRDLILSSPLHTELTEEDEDDDAAIEEDTLHPDGIAEDRGTVNETALNDRSNSEFWSSFSSSEERLLDCKGLILNLPLTPHRYCMPKHESEHLTASFANTVTYRVPTNGYYFFVFNSENEIQPNYLRVRFDLLKTLYNISNPVHACKNSTTECSLPFKIFSNERTVLELPLSGNDSQWNEEYVVVSTCEPRTSIYLLCIIAVPLLILIFAFH</sequence>
<gene>
    <name evidence="11" type="primary">LOC117236634</name>
</gene>
<dbReference type="Pfam" id="PF16041">
    <property type="entry name" value="APD1-4_M"/>
    <property type="match status" value="1"/>
</dbReference>
<protein>
    <recommendedName>
        <fullName evidence="4">Spliceosome-associated protein CWC27 homolog</fullName>
    </recommendedName>
    <alternativeName>
        <fullName evidence="5">Probable inactive peptidyl-prolyl cis-trans isomerase CWC27 homolog</fullName>
    </alternativeName>
</protein>
<feature type="region of interest" description="Disordered" evidence="7">
    <location>
        <begin position="288"/>
        <end position="317"/>
    </location>
</feature>
<evidence type="ECO:0000313" key="11">
    <source>
        <dbReference type="RefSeq" id="XP_033355657.1"/>
    </source>
</evidence>
<keyword evidence="10" id="KW-1185">Reference proteome</keyword>
<dbReference type="PRINTS" id="PR00153">
    <property type="entry name" value="CSAPPISMRASE"/>
</dbReference>